<dbReference type="Proteomes" id="UP001501410">
    <property type="component" value="Unassembled WGS sequence"/>
</dbReference>
<proteinExistence type="inferred from homology"/>
<reference evidence="4" key="1">
    <citation type="journal article" date="2019" name="Int. J. Syst. Evol. Microbiol.">
        <title>The Global Catalogue of Microorganisms (GCM) 10K type strain sequencing project: providing services to taxonomists for standard genome sequencing and annotation.</title>
        <authorList>
            <consortium name="The Broad Institute Genomics Platform"/>
            <consortium name="The Broad Institute Genome Sequencing Center for Infectious Disease"/>
            <person name="Wu L."/>
            <person name="Ma J."/>
        </authorList>
    </citation>
    <scope>NUCLEOTIDE SEQUENCE [LARGE SCALE GENOMIC DNA]</scope>
    <source>
        <strain evidence="4">JCM 31921</strain>
    </source>
</reference>
<comment type="similarity">
    <text evidence="1">Belongs to the UPF0162 family.</text>
</comment>
<accession>A0ABP8MEW4</accession>
<evidence type="ECO:0000256" key="1">
    <source>
        <dbReference type="ARBA" id="ARBA00007100"/>
    </source>
</evidence>
<feature type="domain" description="Protein SirB1 N-terminal" evidence="2">
    <location>
        <begin position="105"/>
        <end position="263"/>
    </location>
</feature>
<dbReference type="InterPro" id="IPR032698">
    <property type="entry name" value="SirB1_N"/>
</dbReference>
<gene>
    <name evidence="3" type="ORF">GCM10023092_00750</name>
</gene>
<name>A0ABP8MEW4_9BACT</name>
<evidence type="ECO:0000313" key="4">
    <source>
        <dbReference type="Proteomes" id="UP001501410"/>
    </source>
</evidence>
<sequence length="296" mass="34877">MLPEKEIQALFRLIDDPDDEVFNTVADKLLHFGKEIIPGLEYLWETTEDDEVQDRISQLIHRVQFQDVQSELRTWASASNPELLRGAILVSKYQYPELNVPFLLTQFDKIRRNLWLELNNYLTPLEKVDVFNGILYNYYKLKGHELTENVPDRFFINRVLESKNGNSYTLGILYVALSELLDIPVFATAVPRQFLLAYVDNLQHFYTLDNSSRKQNSFYIDPQNGMIYTQHDVDVYIERLNLNSKEDRYFQPLNSRAVIVRLMEELQRCYRLNQMDEKADEIETLINIVNPPAEDE</sequence>
<dbReference type="EMBL" id="BAABEZ010000001">
    <property type="protein sequence ID" value="GAA4448356.1"/>
    <property type="molecule type" value="Genomic_DNA"/>
</dbReference>
<organism evidence="3 4">
    <name type="scientific">Rurimicrobium arvi</name>
    <dbReference type="NCBI Taxonomy" id="2049916"/>
    <lineage>
        <taxon>Bacteria</taxon>
        <taxon>Pseudomonadati</taxon>
        <taxon>Bacteroidota</taxon>
        <taxon>Chitinophagia</taxon>
        <taxon>Chitinophagales</taxon>
        <taxon>Chitinophagaceae</taxon>
        <taxon>Rurimicrobium</taxon>
    </lineage>
</organism>
<keyword evidence="4" id="KW-1185">Reference proteome</keyword>
<comment type="caution">
    <text evidence="3">The sequence shown here is derived from an EMBL/GenBank/DDBJ whole genome shotgun (WGS) entry which is preliminary data.</text>
</comment>
<dbReference type="Pfam" id="PF13369">
    <property type="entry name" value="Transglut_core2"/>
    <property type="match status" value="1"/>
</dbReference>
<evidence type="ECO:0000259" key="2">
    <source>
        <dbReference type="Pfam" id="PF13369"/>
    </source>
</evidence>
<protein>
    <recommendedName>
        <fullName evidence="2">Protein SirB1 N-terminal domain-containing protein</fullName>
    </recommendedName>
</protein>
<evidence type="ECO:0000313" key="3">
    <source>
        <dbReference type="EMBL" id="GAA4448356.1"/>
    </source>
</evidence>
<dbReference type="RefSeq" id="WP_344821540.1">
    <property type="nucleotide sequence ID" value="NZ_BAABEZ010000001.1"/>
</dbReference>